<dbReference type="OrthoDB" id="3917128at2759"/>
<keyword evidence="2" id="KW-1133">Transmembrane helix</keyword>
<evidence type="ECO:0000256" key="3">
    <source>
        <dbReference type="SAM" id="SignalP"/>
    </source>
</evidence>
<feature type="transmembrane region" description="Helical" evidence="2">
    <location>
        <begin position="265"/>
        <end position="289"/>
    </location>
</feature>
<keyword evidence="3" id="KW-0732">Signal</keyword>
<gene>
    <name evidence="4" type="ORF">LOCC1_G004926</name>
</gene>
<name>A0A8H8S0A4_9HELO</name>
<evidence type="ECO:0000313" key="4">
    <source>
        <dbReference type="EMBL" id="TVY44168.1"/>
    </source>
</evidence>
<dbReference type="Proteomes" id="UP000443090">
    <property type="component" value="Unassembled WGS sequence"/>
</dbReference>
<evidence type="ECO:0000256" key="2">
    <source>
        <dbReference type="SAM" id="Phobius"/>
    </source>
</evidence>
<organism evidence="4 5">
    <name type="scientific">Lachnellula occidentalis</name>
    <dbReference type="NCBI Taxonomy" id="215460"/>
    <lineage>
        <taxon>Eukaryota</taxon>
        <taxon>Fungi</taxon>
        <taxon>Dikarya</taxon>
        <taxon>Ascomycota</taxon>
        <taxon>Pezizomycotina</taxon>
        <taxon>Leotiomycetes</taxon>
        <taxon>Helotiales</taxon>
        <taxon>Lachnaceae</taxon>
        <taxon>Lachnellula</taxon>
    </lineage>
</organism>
<reference evidence="4 5" key="1">
    <citation type="submission" date="2018-05" db="EMBL/GenBank/DDBJ databases">
        <title>Genome sequencing and assembly of the regulated plant pathogen Lachnellula willkommii and related sister species for the development of diagnostic species identification markers.</title>
        <authorList>
            <person name="Giroux E."/>
            <person name="Bilodeau G."/>
        </authorList>
    </citation>
    <scope>NUCLEOTIDE SEQUENCE [LARGE SCALE GENOMIC DNA]</scope>
    <source>
        <strain evidence="4 5">CBS 160.35</strain>
    </source>
</reference>
<dbReference type="EMBL" id="QGMI01000246">
    <property type="protein sequence ID" value="TVY44168.1"/>
    <property type="molecule type" value="Genomic_DNA"/>
</dbReference>
<evidence type="ECO:0000256" key="1">
    <source>
        <dbReference type="SAM" id="MobiDB-lite"/>
    </source>
</evidence>
<keyword evidence="5" id="KW-1185">Reference proteome</keyword>
<dbReference type="AlphaFoldDB" id="A0A8H8S0A4"/>
<keyword evidence="2" id="KW-0472">Membrane</keyword>
<evidence type="ECO:0000313" key="5">
    <source>
        <dbReference type="Proteomes" id="UP000443090"/>
    </source>
</evidence>
<keyword evidence="2" id="KW-0812">Transmembrane</keyword>
<accession>A0A8H8S0A4</accession>
<feature type="chain" id="PRO_5034394409" evidence="3">
    <location>
        <begin position="20"/>
        <end position="376"/>
    </location>
</feature>
<comment type="caution">
    <text evidence="4">The sequence shown here is derived from an EMBL/GenBank/DDBJ whole genome shotgun (WGS) entry which is preliminary data.</text>
</comment>
<feature type="region of interest" description="Disordered" evidence="1">
    <location>
        <begin position="346"/>
        <end position="376"/>
    </location>
</feature>
<proteinExistence type="predicted"/>
<sequence length="376" mass="42418">MAVITQLLLFALLPVVATAAQNNPTTQGVKWLEKGRSVLVRVSTPDLPLWNKEEQIGEDIPSALILNFTVSADNKTLLLQDQPFMPLLLPHTPPRLSAPQTSQSLSEFEHGAPKLEDLPVFDLDYDRIAHPRDDPSIHYYNYYPKLTINLLGAGIAGHNALLKDMEQKVVKITLRDWNTVSRASTDPPNHSFEITEVRLWERRAGDSVNPDDLKACTLKSWRCSDFGDHPWYRYIFRQNFDEYGKIGSFRHMLLQRWGTLYARLGFFRITLLILVVASMVLSPIPYALYKGGKWIKAQHRARAEAVAAVWKDDDEDVEGLLFADESLENVYGYEETECQEVFSEKQVGGNAEGSVEKPLPPVPAQTADALEASEKV</sequence>
<feature type="signal peptide" evidence="3">
    <location>
        <begin position="1"/>
        <end position="19"/>
    </location>
</feature>
<protein>
    <submittedName>
        <fullName evidence="4">Uncharacterized protein</fullName>
    </submittedName>
</protein>